<protein>
    <submittedName>
        <fullName evidence="1">Uncharacterized protein</fullName>
    </submittedName>
</protein>
<dbReference type="Proteomes" id="UP001432322">
    <property type="component" value="Unassembled WGS sequence"/>
</dbReference>
<accession>A0AAV5WLP6</accession>
<dbReference type="EMBL" id="BTSY01000006">
    <property type="protein sequence ID" value="GMT31553.1"/>
    <property type="molecule type" value="Genomic_DNA"/>
</dbReference>
<feature type="non-terminal residue" evidence="1">
    <location>
        <position position="236"/>
    </location>
</feature>
<dbReference type="AlphaFoldDB" id="A0AAV5WLP6"/>
<keyword evidence="2" id="KW-1185">Reference proteome</keyword>
<name>A0AAV5WLP6_9BILA</name>
<gene>
    <name evidence="1" type="ORF">PFISCL1PPCAC_22850</name>
</gene>
<reference evidence="1" key="1">
    <citation type="submission" date="2023-10" db="EMBL/GenBank/DDBJ databases">
        <title>Genome assembly of Pristionchus species.</title>
        <authorList>
            <person name="Yoshida K."/>
            <person name="Sommer R.J."/>
        </authorList>
    </citation>
    <scope>NUCLEOTIDE SEQUENCE</scope>
    <source>
        <strain evidence="1">RS5133</strain>
    </source>
</reference>
<evidence type="ECO:0000313" key="2">
    <source>
        <dbReference type="Proteomes" id="UP001432322"/>
    </source>
</evidence>
<sequence length="236" mass="25285">VPVYYSISYTRAGGLLYSNQSIIYSEGAEHSSLHRLVEVLVDLGEDLVDCSLSLDPSQLSLLLIVGDHGRRGLVEGLQAQLDRVHVVVGAATGLGTLEQPLDERLLGHLEVDGQLCGHDLGLKLISLRDLSRVAVDEESLAALGNLLEHRLLDQIENDSLGNELAGLHDLCELRATGRARLDLIAQEISRREMGQAVLGDNLLALRALARAGTANDEEDGYVGLLEGSEVDGLIAG</sequence>
<organism evidence="1 2">
    <name type="scientific">Pristionchus fissidentatus</name>
    <dbReference type="NCBI Taxonomy" id="1538716"/>
    <lineage>
        <taxon>Eukaryota</taxon>
        <taxon>Metazoa</taxon>
        <taxon>Ecdysozoa</taxon>
        <taxon>Nematoda</taxon>
        <taxon>Chromadorea</taxon>
        <taxon>Rhabditida</taxon>
        <taxon>Rhabditina</taxon>
        <taxon>Diplogasteromorpha</taxon>
        <taxon>Diplogasteroidea</taxon>
        <taxon>Neodiplogasteridae</taxon>
        <taxon>Pristionchus</taxon>
    </lineage>
</organism>
<evidence type="ECO:0000313" key="1">
    <source>
        <dbReference type="EMBL" id="GMT31553.1"/>
    </source>
</evidence>
<feature type="non-terminal residue" evidence="1">
    <location>
        <position position="1"/>
    </location>
</feature>
<proteinExistence type="predicted"/>
<comment type="caution">
    <text evidence="1">The sequence shown here is derived from an EMBL/GenBank/DDBJ whole genome shotgun (WGS) entry which is preliminary data.</text>
</comment>